<protein>
    <submittedName>
        <fullName evidence="1">6757_t:CDS:1</fullName>
    </submittedName>
</protein>
<comment type="caution">
    <text evidence="1">The sequence shown here is derived from an EMBL/GenBank/DDBJ whole genome shotgun (WGS) entry which is preliminary data.</text>
</comment>
<evidence type="ECO:0000313" key="1">
    <source>
        <dbReference type="EMBL" id="CAG8692180.1"/>
    </source>
</evidence>
<accession>A0A9N9HMA7</accession>
<evidence type="ECO:0000313" key="2">
    <source>
        <dbReference type="Proteomes" id="UP000789375"/>
    </source>
</evidence>
<dbReference type="AlphaFoldDB" id="A0A9N9HMA7"/>
<feature type="non-terminal residue" evidence="1">
    <location>
        <position position="58"/>
    </location>
</feature>
<proteinExistence type="predicted"/>
<sequence>SLTTYKPEFLSEEFGDFIELLTRWNLSDTCSSDILKFACKALYHKGQKIYCEQYNGKW</sequence>
<organism evidence="1 2">
    <name type="scientific">Funneliformis mosseae</name>
    <name type="common">Endomycorrhizal fungus</name>
    <name type="synonym">Glomus mosseae</name>
    <dbReference type="NCBI Taxonomy" id="27381"/>
    <lineage>
        <taxon>Eukaryota</taxon>
        <taxon>Fungi</taxon>
        <taxon>Fungi incertae sedis</taxon>
        <taxon>Mucoromycota</taxon>
        <taxon>Glomeromycotina</taxon>
        <taxon>Glomeromycetes</taxon>
        <taxon>Glomerales</taxon>
        <taxon>Glomeraceae</taxon>
        <taxon>Funneliformis</taxon>
    </lineage>
</organism>
<gene>
    <name evidence="1" type="ORF">FMOSSE_LOCUS13399</name>
</gene>
<dbReference type="EMBL" id="CAJVPP010007867">
    <property type="protein sequence ID" value="CAG8692180.1"/>
    <property type="molecule type" value="Genomic_DNA"/>
</dbReference>
<reference evidence="1" key="1">
    <citation type="submission" date="2021-06" db="EMBL/GenBank/DDBJ databases">
        <authorList>
            <person name="Kallberg Y."/>
            <person name="Tangrot J."/>
            <person name="Rosling A."/>
        </authorList>
    </citation>
    <scope>NUCLEOTIDE SEQUENCE</scope>
    <source>
        <strain evidence="1">87-6 pot B 2015</strain>
    </source>
</reference>
<dbReference type="Proteomes" id="UP000789375">
    <property type="component" value="Unassembled WGS sequence"/>
</dbReference>
<keyword evidence="2" id="KW-1185">Reference proteome</keyword>
<name>A0A9N9HMA7_FUNMO</name>